<gene>
    <name evidence="3" type="ORF">KSW38_15925</name>
</gene>
<protein>
    <submittedName>
        <fullName evidence="3">Hydantoinase B/oxoprolinase family protein</fullName>
    </submittedName>
</protein>
<dbReference type="Proteomes" id="UP000824166">
    <property type="component" value="Unassembled WGS sequence"/>
</dbReference>
<evidence type="ECO:0000313" key="4">
    <source>
        <dbReference type="Proteomes" id="UP000824166"/>
    </source>
</evidence>
<dbReference type="EMBL" id="JAHOPC010000010">
    <property type="protein sequence ID" value="MBU8867777.1"/>
    <property type="molecule type" value="Genomic_DNA"/>
</dbReference>
<name>A0ABS6I7S6_9MICC</name>
<feature type="region of interest" description="Disordered" evidence="1">
    <location>
        <begin position="47"/>
        <end position="121"/>
    </location>
</feature>
<comment type="caution">
    <text evidence="3">The sequence shown here is derived from an EMBL/GenBank/DDBJ whole genome shotgun (WGS) entry which is preliminary data.</text>
</comment>
<feature type="compositionally biased region" description="Low complexity" evidence="1">
    <location>
        <begin position="95"/>
        <end position="112"/>
    </location>
</feature>
<dbReference type="Pfam" id="PF02538">
    <property type="entry name" value="Hydantoinase_B"/>
    <property type="match status" value="1"/>
</dbReference>
<organism evidence="3 4">
    <name type="scientific">Paenarthrobacter aromaticivorans</name>
    <dbReference type="NCBI Taxonomy" id="2849150"/>
    <lineage>
        <taxon>Bacteria</taxon>
        <taxon>Bacillati</taxon>
        <taxon>Actinomycetota</taxon>
        <taxon>Actinomycetes</taxon>
        <taxon>Micrococcales</taxon>
        <taxon>Micrococcaceae</taxon>
        <taxon>Paenarthrobacter</taxon>
    </lineage>
</organism>
<evidence type="ECO:0000259" key="2">
    <source>
        <dbReference type="Pfam" id="PF02538"/>
    </source>
</evidence>
<feature type="domain" description="Hydantoinase B/oxoprolinase" evidence="2">
    <location>
        <begin position="1"/>
        <end position="51"/>
    </location>
</feature>
<evidence type="ECO:0000313" key="3">
    <source>
        <dbReference type="EMBL" id="MBU8867777.1"/>
    </source>
</evidence>
<keyword evidence="4" id="KW-1185">Reference proteome</keyword>
<proteinExistence type="predicted"/>
<sequence>MNSVYAATVFSAIVAIKHVFPDIPINSGIFEPLSFIIPESVFLNAKPPRTPSHRAPSQAAQLKPANASSQPLWGPSLVHCRTASRPGPPPPPTISPSEASTRTASSSSCTPSLVADMADTNRAMVCPTAAP</sequence>
<accession>A0ABS6I7S6</accession>
<reference evidence="3 4" key="1">
    <citation type="submission" date="2021-06" db="EMBL/GenBank/DDBJ databases">
        <authorList>
            <person name="Jeong J.W."/>
        </authorList>
    </citation>
    <scope>NUCLEOTIDE SEQUENCE [LARGE SCALE GENOMIC DNA]</scope>
    <source>
        <strain evidence="3 4">MMS21-TAE1-1</strain>
    </source>
</reference>
<dbReference type="InterPro" id="IPR003692">
    <property type="entry name" value="Hydantoinase_B"/>
</dbReference>
<evidence type="ECO:0000256" key="1">
    <source>
        <dbReference type="SAM" id="MobiDB-lite"/>
    </source>
</evidence>